<evidence type="ECO:0000313" key="1">
    <source>
        <dbReference type="EMBL" id="EFH13092.1"/>
    </source>
</evidence>
<comment type="caution">
    <text evidence="1">The sequence shown here is derived from an EMBL/GenBank/DDBJ whole genome shotgun (WGS) entry which is preliminary data.</text>
</comment>
<protein>
    <recommendedName>
        <fullName evidence="3">Uracil-DNA glycosylase-like domain-containing protein</fullName>
    </recommendedName>
</protein>
<sequence length="235" mass="25861">MPRSGRCLEAVYAPFEHIEHGAELVIVGITPGQTQAENALKAARTALRRGADPTTAAREAKVAASFSGEMRSFLCEMLDAAGAQQWFGIRRSSELFAAAAHRVHFTSALRNPVFLSGENYNGQPKILSHRRLLEIVETCLVEEAYALPNAYWLPLWDGPAAVLNHLVSRGTLKAERVLAPMPHPSKQNGENVVWFCGRNTKAAFSSRRASTGPLLLERRDRLKAFFAIPPESRTA</sequence>
<organism evidence="1 2">
    <name type="scientific">Pseudoroseomonas cervicalis ATCC 49957</name>
    <dbReference type="NCBI Taxonomy" id="525371"/>
    <lineage>
        <taxon>Bacteria</taxon>
        <taxon>Pseudomonadati</taxon>
        <taxon>Pseudomonadota</taxon>
        <taxon>Alphaproteobacteria</taxon>
        <taxon>Acetobacterales</taxon>
        <taxon>Roseomonadaceae</taxon>
        <taxon>Roseomonas</taxon>
    </lineage>
</organism>
<proteinExistence type="predicted"/>
<accession>D5RHX6</accession>
<name>D5RHX6_9PROT</name>
<dbReference type="EMBL" id="ADVL01000120">
    <property type="protein sequence ID" value="EFH13092.1"/>
    <property type="molecule type" value="Genomic_DNA"/>
</dbReference>
<evidence type="ECO:0008006" key="3">
    <source>
        <dbReference type="Google" id="ProtNLM"/>
    </source>
</evidence>
<dbReference type="HOGENOM" id="CLU_094873_0_0_5"/>
<dbReference type="Proteomes" id="UP000005324">
    <property type="component" value="Unassembled WGS sequence"/>
</dbReference>
<keyword evidence="2" id="KW-1185">Reference proteome</keyword>
<gene>
    <name evidence="1" type="ORF">HMPREF0731_0686</name>
</gene>
<dbReference type="AlphaFoldDB" id="D5RHX6"/>
<evidence type="ECO:0000313" key="2">
    <source>
        <dbReference type="Proteomes" id="UP000005324"/>
    </source>
</evidence>
<reference evidence="1 2" key="1">
    <citation type="submission" date="2010-04" db="EMBL/GenBank/DDBJ databases">
        <authorList>
            <person name="Qin X."/>
            <person name="Bachman B."/>
            <person name="Battles P."/>
            <person name="Bell A."/>
            <person name="Bess C."/>
            <person name="Bickham C."/>
            <person name="Chaboub L."/>
            <person name="Chen D."/>
            <person name="Coyle M."/>
            <person name="Deiros D.R."/>
            <person name="Dinh H."/>
            <person name="Forbes L."/>
            <person name="Fowler G."/>
            <person name="Francisco L."/>
            <person name="Fu Q."/>
            <person name="Gubbala S."/>
            <person name="Hale W."/>
            <person name="Han Y."/>
            <person name="Hemphill L."/>
            <person name="Highlander S.K."/>
            <person name="Hirani K."/>
            <person name="Hogues M."/>
            <person name="Jackson L."/>
            <person name="Jakkamsetti A."/>
            <person name="Javaid M."/>
            <person name="Jiang H."/>
            <person name="Korchina V."/>
            <person name="Kovar C."/>
            <person name="Lara F."/>
            <person name="Lee S."/>
            <person name="Mata R."/>
            <person name="Mathew T."/>
            <person name="Moen C."/>
            <person name="Morales K."/>
            <person name="Munidasa M."/>
            <person name="Nazareth L."/>
            <person name="Ngo R."/>
            <person name="Nguyen L."/>
            <person name="Okwuonu G."/>
            <person name="Ongeri F."/>
            <person name="Patil S."/>
            <person name="Petrosino J."/>
            <person name="Pham C."/>
            <person name="Pham P."/>
            <person name="Pu L.-L."/>
            <person name="Puazo M."/>
            <person name="Raj R."/>
            <person name="Reid J."/>
            <person name="Rouhana J."/>
            <person name="Saada N."/>
            <person name="Shang Y."/>
            <person name="Simmons D."/>
            <person name="Thornton R."/>
            <person name="Warren J."/>
            <person name="Weissenberger G."/>
            <person name="Zhang J."/>
            <person name="Zhang L."/>
            <person name="Zhou C."/>
            <person name="Zhu D."/>
            <person name="Muzny D."/>
            <person name="Worley K."/>
            <person name="Gibbs R."/>
        </authorList>
    </citation>
    <scope>NUCLEOTIDE SEQUENCE [LARGE SCALE GENOMIC DNA]</scope>
    <source>
        <strain evidence="1 2">ATCC 49957</strain>
    </source>
</reference>